<evidence type="ECO:0000313" key="1">
    <source>
        <dbReference type="Proteomes" id="UP000492821"/>
    </source>
</evidence>
<proteinExistence type="predicted"/>
<name>A0A7E4VWC1_PANRE</name>
<organism evidence="1 2">
    <name type="scientific">Panagrellus redivivus</name>
    <name type="common">Microworm</name>
    <dbReference type="NCBI Taxonomy" id="6233"/>
    <lineage>
        <taxon>Eukaryota</taxon>
        <taxon>Metazoa</taxon>
        <taxon>Ecdysozoa</taxon>
        <taxon>Nematoda</taxon>
        <taxon>Chromadorea</taxon>
        <taxon>Rhabditida</taxon>
        <taxon>Tylenchina</taxon>
        <taxon>Panagrolaimomorpha</taxon>
        <taxon>Panagrolaimoidea</taxon>
        <taxon>Panagrolaimidae</taxon>
        <taxon>Panagrellus</taxon>
    </lineage>
</organism>
<keyword evidence="1" id="KW-1185">Reference proteome</keyword>
<reference evidence="2" key="2">
    <citation type="submission" date="2020-10" db="UniProtKB">
        <authorList>
            <consortium name="WormBaseParasite"/>
        </authorList>
    </citation>
    <scope>IDENTIFICATION</scope>
</reference>
<dbReference type="PANTHER" id="PTHR35017:SF3">
    <property type="entry name" value="SHKT DOMAIN-CONTAINING PROTEIN"/>
    <property type="match status" value="1"/>
</dbReference>
<sequence length="197" mass="22965">MLYRYNVPILLVVVVSWLGLVQIAVGRKYRGYNTVTSAPSTARRTSKPPCCKDMLSTMTCQRLQRVNEQHFGRRCNNDAEFRLIQCCSTCNKYEGADSYDSLAEKLVADNCFDRYGDNFCQRYVNNTDVWSMKQWSCDSQNSHVAFRSCRKSCGFCDFSKVNYTLQNALEACQYARDGWKDRLRRRLYVEKMNRVLP</sequence>
<accession>A0A7E4VWC1</accession>
<protein>
    <submittedName>
        <fullName evidence="2">ShKT domain-containing protein</fullName>
    </submittedName>
</protein>
<dbReference type="WBParaSite" id="Pan_g3221.t1">
    <property type="protein sequence ID" value="Pan_g3221.t1"/>
    <property type="gene ID" value="Pan_g3221"/>
</dbReference>
<dbReference type="Proteomes" id="UP000492821">
    <property type="component" value="Unassembled WGS sequence"/>
</dbReference>
<dbReference type="AlphaFoldDB" id="A0A7E4VWC1"/>
<reference evidence="1" key="1">
    <citation type="journal article" date="2013" name="Genetics">
        <title>The draft genome and transcriptome of Panagrellus redivivus are shaped by the harsh demands of a free-living lifestyle.</title>
        <authorList>
            <person name="Srinivasan J."/>
            <person name="Dillman A.R."/>
            <person name="Macchietto M.G."/>
            <person name="Heikkinen L."/>
            <person name="Lakso M."/>
            <person name="Fracchia K.M."/>
            <person name="Antoshechkin I."/>
            <person name="Mortazavi A."/>
            <person name="Wong G."/>
            <person name="Sternberg P.W."/>
        </authorList>
    </citation>
    <scope>NUCLEOTIDE SEQUENCE [LARGE SCALE GENOMIC DNA]</scope>
    <source>
        <strain evidence="1">MT8872</strain>
    </source>
</reference>
<dbReference type="PANTHER" id="PTHR35017">
    <property type="entry name" value="PROTEIN CBG16223-RELATED"/>
    <property type="match status" value="1"/>
</dbReference>
<evidence type="ECO:0000313" key="2">
    <source>
        <dbReference type="WBParaSite" id="Pan_g3221.t1"/>
    </source>
</evidence>